<dbReference type="EMBL" id="CP042437">
    <property type="protein sequence ID" value="QEC77984.1"/>
    <property type="molecule type" value="Genomic_DNA"/>
</dbReference>
<evidence type="ECO:0000313" key="2">
    <source>
        <dbReference type="EMBL" id="QEC77984.1"/>
    </source>
</evidence>
<dbReference type="KEGG" id="mgk:FSB76_19330"/>
<reference evidence="2 3" key="1">
    <citation type="journal article" date="2013" name="J. Microbiol.">
        <title>Mucilaginibacter ginsenosidivorax sp. nov., with ginsenoside converting activity isolated from sediment.</title>
        <authorList>
            <person name="Kim J.K."/>
            <person name="Choi T.E."/>
            <person name="Liu Q.M."/>
            <person name="Park H.Y."/>
            <person name="Yi T.H."/>
            <person name="Yoon M.H."/>
            <person name="Kim S.C."/>
            <person name="Im W.T."/>
        </authorList>
    </citation>
    <scope>NUCLEOTIDE SEQUENCE [LARGE SCALE GENOMIC DNA]</scope>
    <source>
        <strain evidence="2 3">KHI28</strain>
    </source>
</reference>
<dbReference type="AlphaFoldDB" id="A0A5B8W295"/>
<evidence type="ECO:0008006" key="4">
    <source>
        <dbReference type="Google" id="ProtNLM"/>
    </source>
</evidence>
<keyword evidence="3" id="KW-1185">Reference proteome</keyword>
<accession>A0A5B8W295</accession>
<proteinExistence type="predicted"/>
<feature type="signal peptide" evidence="1">
    <location>
        <begin position="1"/>
        <end position="22"/>
    </location>
</feature>
<dbReference type="PROSITE" id="PS51257">
    <property type="entry name" value="PROKAR_LIPOPROTEIN"/>
    <property type="match status" value="1"/>
</dbReference>
<sequence>MIKFLYPISLLAIIVVGLSACGKNDNQNVGVTGKWQLQSDSSSLAGGGPFKGGGSKYIGVAADTYEFTANGKLVAHVKSLTDSATYTFRGDGKVVIDYSVVHAGDATIRGSETIYDVARPDSHTAILSAGGLTPEGWYARIITLKK</sequence>
<organism evidence="2 3">
    <name type="scientific">Mucilaginibacter ginsenosidivorax</name>
    <dbReference type="NCBI Taxonomy" id="862126"/>
    <lineage>
        <taxon>Bacteria</taxon>
        <taxon>Pseudomonadati</taxon>
        <taxon>Bacteroidota</taxon>
        <taxon>Sphingobacteriia</taxon>
        <taxon>Sphingobacteriales</taxon>
        <taxon>Sphingobacteriaceae</taxon>
        <taxon>Mucilaginibacter</taxon>
    </lineage>
</organism>
<dbReference type="RefSeq" id="WP_147056179.1">
    <property type="nucleotide sequence ID" value="NZ_CP042437.1"/>
</dbReference>
<dbReference type="Proteomes" id="UP000321362">
    <property type="component" value="Chromosome"/>
</dbReference>
<protein>
    <recommendedName>
        <fullName evidence="4">Lipocalin-like domain-containing protein</fullName>
    </recommendedName>
</protein>
<name>A0A5B8W295_9SPHI</name>
<keyword evidence="1" id="KW-0732">Signal</keyword>
<evidence type="ECO:0000313" key="3">
    <source>
        <dbReference type="Proteomes" id="UP000321362"/>
    </source>
</evidence>
<evidence type="ECO:0000256" key="1">
    <source>
        <dbReference type="SAM" id="SignalP"/>
    </source>
</evidence>
<gene>
    <name evidence="2" type="ORF">FSB76_19330</name>
</gene>
<feature type="chain" id="PRO_5023090875" description="Lipocalin-like domain-containing protein" evidence="1">
    <location>
        <begin position="23"/>
        <end position="146"/>
    </location>
</feature>